<dbReference type="OrthoDB" id="10018316at2759"/>
<feature type="compositionally biased region" description="Low complexity" evidence="12">
    <location>
        <begin position="1501"/>
        <end position="1516"/>
    </location>
</feature>
<dbReference type="FunFam" id="3.30.230.10:FF:000004">
    <property type="entry name" value="40S ribosomal protein S2"/>
    <property type="match status" value="1"/>
</dbReference>
<evidence type="ECO:0000256" key="3">
    <source>
        <dbReference type="ARBA" id="ARBA00022771"/>
    </source>
</evidence>
<dbReference type="SMART" id="SM00064">
    <property type="entry name" value="FYVE"/>
    <property type="match status" value="1"/>
</dbReference>
<evidence type="ECO:0000256" key="10">
    <source>
        <dbReference type="PROSITE-ProRule" id="PRU00268"/>
    </source>
</evidence>
<feature type="region of interest" description="Disordered" evidence="12">
    <location>
        <begin position="404"/>
        <end position="632"/>
    </location>
</feature>
<dbReference type="PANTHER" id="PTHR13718">
    <property type="entry name" value="RIBOSOMAL S SUBUNIT"/>
    <property type="match status" value="1"/>
</dbReference>
<dbReference type="Gene3D" id="3.30.160.20">
    <property type="match status" value="1"/>
</dbReference>
<feature type="region of interest" description="Disordered" evidence="12">
    <location>
        <begin position="1318"/>
        <end position="1368"/>
    </location>
</feature>
<name>A0A9P5S422_9FUNG</name>
<dbReference type="FunFam" id="3.30.160.20:FF:000002">
    <property type="entry name" value="40S ribosomal protein S2"/>
    <property type="match status" value="1"/>
</dbReference>
<feature type="compositionally biased region" description="Basic residues" evidence="12">
    <location>
        <begin position="145"/>
        <end position="159"/>
    </location>
</feature>
<evidence type="ECO:0000313" key="16">
    <source>
        <dbReference type="Proteomes" id="UP000748756"/>
    </source>
</evidence>
<feature type="region of interest" description="Disordered" evidence="12">
    <location>
        <begin position="1479"/>
        <end position="1578"/>
    </location>
</feature>
<dbReference type="InterPro" id="IPR005711">
    <property type="entry name" value="Ribosomal_uS5_euk/arc"/>
</dbReference>
<dbReference type="PROSITE" id="PS00585">
    <property type="entry name" value="RIBOSOMAL_S5"/>
    <property type="match status" value="1"/>
</dbReference>
<feature type="region of interest" description="Disordered" evidence="12">
    <location>
        <begin position="766"/>
        <end position="877"/>
    </location>
</feature>
<dbReference type="InterPro" id="IPR013810">
    <property type="entry name" value="Ribosomal_uS5_N"/>
</dbReference>
<dbReference type="Pfam" id="PF01363">
    <property type="entry name" value="FYVE"/>
    <property type="match status" value="1"/>
</dbReference>
<evidence type="ECO:0000256" key="4">
    <source>
        <dbReference type="ARBA" id="ARBA00022833"/>
    </source>
</evidence>
<feature type="compositionally biased region" description="Acidic residues" evidence="12">
    <location>
        <begin position="270"/>
        <end position="311"/>
    </location>
</feature>
<dbReference type="Pfam" id="PF03719">
    <property type="entry name" value="Ribosomal_S5_C"/>
    <property type="match status" value="1"/>
</dbReference>
<feature type="compositionally biased region" description="Acidic residues" evidence="12">
    <location>
        <begin position="551"/>
        <end position="594"/>
    </location>
</feature>
<dbReference type="PROSITE" id="PS50881">
    <property type="entry name" value="S5_DSRBD"/>
    <property type="match status" value="1"/>
</dbReference>
<evidence type="ECO:0000256" key="11">
    <source>
        <dbReference type="RuleBase" id="RU003823"/>
    </source>
</evidence>
<evidence type="ECO:0000256" key="5">
    <source>
        <dbReference type="ARBA" id="ARBA00022980"/>
    </source>
</evidence>
<accession>A0A9P5S422</accession>
<evidence type="ECO:0000313" key="15">
    <source>
        <dbReference type="EMBL" id="KAF9154038.1"/>
    </source>
</evidence>
<dbReference type="GO" id="GO:0003723">
    <property type="term" value="F:RNA binding"/>
    <property type="evidence" value="ECO:0007669"/>
    <property type="project" value="InterPro"/>
</dbReference>
<keyword evidence="4" id="KW-0862">Zinc</keyword>
<feature type="compositionally biased region" description="Low complexity" evidence="12">
    <location>
        <begin position="793"/>
        <end position="802"/>
    </location>
</feature>
<keyword evidence="3 9" id="KW-0863">Zinc-finger</keyword>
<dbReference type="PROSITE" id="PS50178">
    <property type="entry name" value="ZF_FYVE"/>
    <property type="match status" value="1"/>
</dbReference>
<dbReference type="GO" id="GO:0006412">
    <property type="term" value="P:translation"/>
    <property type="evidence" value="ECO:0007669"/>
    <property type="project" value="InterPro"/>
</dbReference>
<dbReference type="InterPro" id="IPR011011">
    <property type="entry name" value="Znf_FYVE_PHD"/>
</dbReference>
<dbReference type="Gene3D" id="3.30.230.10">
    <property type="match status" value="1"/>
</dbReference>
<reference evidence="15" key="1">
    <citation type="journal article" date="2020" name="Fungal Divers.">
        <title>Resolving the Mortierellaceae phylogeny through synthesis of multi-gene phylogenetics and phylogenomics.</title>
        <authorList>
            <person name="Vandepol N."/>
            <person name="Liber J."/>
            <person name="Desiro A."/>
            <person name="Na H."/>
            <person name="Kennedy M."/>
            <person name="Barry K."/>
            <person name="Grigoriev I.V."/>
            <person name="Miller A.N."/>
            <person name="O'Donnell K."/>
            <person name="Stajich J.E."/>
            <person name="Bonito G."/>
        </authorList>
    </citation>
    <scope>NUCLEOTIDE SEQUENCE</scope>
    <source>
        <strain evidence="15">NRRL 6426</strain>
    </source>
</reference>
<dbReference type="SUPFAM" id="SSF57903">
    <property type="entry name" value="FYVE/PHD zinc finger"/>
    <property type="match status" value="1"/>
</dbReference>
<evidence type="ECO:0000256" key="8">
    <source>
        <dbReference type="ARBA" id="ARBA00035407"/>
    </source>
</evidence>
<dbReference type="Proteomes" id="UP000748756">
    <property type="component" value="Unassembled WGS sequence"/>
</dbReference>
<evidence type="ECO:0000256" key="2">
    <source>
        <dbReference type="ARBA" id="ARBA00022723"/>
    </source>
</evidence>
<dbReference type="InterPro" id="IPR013083">
    <property type="entry name" value="Znf_RING/FYVE/PHD"/>
</dbReference>
<feature type="compositionally biased region" description="Low complexity" evidence="12">
    <location>
        <begin position="423"/>
        <end position="433"/>
    </location>
</feature>
<feature type="compositionally biased region" description="Basic and acidic residues" evidence="12">
    <location>
        <begin position="773"/>
        <end position="782"/>
    </location>
</feature>
<feature type="domain" description="FYVE-type" evidence="13">
    <location>
        <begin position="1027"/>
        <end position="1063"/>
    </location>
</feature>
<feature type="compositionally biased region" description="Polar residues" evidence="12">
    <location>
        <begin position="405"/>
        <end position="422"/>
    </location>
</feature>
<dbReference type="SUPFAM" id="SSF54211">
    <property type="entry name" value="Ribosomal protein S5 domain 2-like"/>
    <property type="match status" value="1"/>
</dbReference>
<sequence length="1800" mass="198521">MSSHVSFDSTHPSLLSAPANAVHPTALGPLTFTNYSPRRIRACLDSTIMTYLQQQQQGQQQQQQQQRQPPPLPPQALALQQQQIQQHQLLLQQHQQQQQQLLRNQQQLKQQARYQQLSRNTNTQQPQQPKQTHSLQQQQQEAYHQHRQLQKQQHQHHQMQNRISPRNKTNHRVAHRSSKDPSSAHQLVHPTDEPNITFAPRSPRDQTREQELILPKADKGQQPRHDSLYSPEAPLHLLRATPAQNNAPIISSDDGDDVDKERRRYGGERDNEEECHDEEEDDDGSEYDEDSMDDEDESELDDSDIDDDDYSDSGSDHTETESSTRMSLARNNPHRLALISSETTVSHPAANDTNTNNNTNTNTNNNKAVPLTTTPDLPSKGIHPISAQRAQQEVVKQLTLAAGAWNTNPNSSNAQESCRTEYSSTESNSNSNSNHDRSISSTDATTHVRDNGMDERVLMLETVRQRDGGPLSSTVRVPPSRGHAFALPPLPSTDTPTTRMSHQQQQQQLQQQKQQRIAGQGTTSSRSSASGSLSSPGDASQVAKARMLPYVEDDVEDEDDYSGEEEDEDEDEDDYSYSEDEDEEEEDDEDEDSSSEYHYGAKEDPANRANKPRAPPPGQYTRSIYSQYRPPRLDENYLRKRAITKQVVRRSSLTALLGEVSQPTPPPLILQAKNFTIHPTGSPLCHQVHQSAQIARRPGLTGVWPEPGQFPEPTSAQHQEEHTGLKPYSGSSDSGRTASTMSGLRPGSNLSEQNRRLMLGPNAAAAVLSQEPNRPRRTDSGVEVKVSPHQHRSSGSGSSDSRSSNERQSARWADTSVAESSSSVQSSSGQRSSQIPTITIIPARRPRMKSEGDAPDVQLSSSVGASSDGLASISPNGATDVSKIVKQPLKSSISCHTFPRVAGKRVGRKHVSWHHSLFPTERVLRVKPSIPSLSNVAIESAEATLSQLPTIPVMARDNVKDFHQSIRSLRTLSRDEITKMSYKQQGRQELTSTVPISKSAHDSTSWWSLSRWLKGPPTVDKRHWKPDSSRETCAYCFAPFHRLTNPRHHCRKCGDIFCGKCASAEILMDAKNCVYVQQSQLARWSRRVDIQRHNLWIDTLPQLHPVRTAAESALVAGSGVSGAPMLGATEGTGSLGHATGVNGGLAGAGMGQRSLNGSSSGGRRGSWQMAPSAMKKSRVSIFGLFGQGTTGTGPAPHQSDSRRGSIDVNAAENVYANHYGHLQPHHSVAFSLGRRSSSSSIMRSNSTVGGTGHMMMMGASPLTLSNEGAIAMSRRMSSGGVGEVCLARICVGCERELLKPVPRCTSIAKYYGSLGSRNGARRQMHGYSSLGPHSGRQQHQQQYQQQHHASPPRHPMDDHADQDLDPTVTAHNDYLTHGVRRHSPLRQTSIYSANVDCPADEHQSQQQRPMSPGGAGTGGLRHQQQQQYHHQQYQQQQQQHNNNNHISGWASRDEPVGPHGESRYCPSVLTFQEQQLHYTQQTNGPLSRELCSPPQGTKTTSGSSIDKSDPDPSSGDNGAIHPSQRYTSWTMEPGRVQMADAATADTRGRGGFGRGRGRGGDRGRGRGRGRGGKDEKETWTPVTKLGRLVKDRKIQSIEQIYLFSLPIKEYQIVDYFLPSLKDEVMKIMPVQKQTRAGQRTRFKAFVVIGDSNGHVGLGVKCSKEVATAIRGAIILAKLSVIPVRRGYWGSILNEPHTVPCKVTGKCGSAVTRLVPAPRGTGIVAAPVPKKLLQLAGVTDCYTQAFGSTRTLGNFVKATFAAIGNTYSYLTPDLWSETQFTMSPYQQYTDFLAKPQEKRRA</sequence>
<evidence type="ECO:0000256" key="1">
    <source>
        <dbReference type="ARBA" id="ARBA00008945"/>
    </source>
</evidence>
<keyword evidence="16" id="KW-1185">Reference proteome</keyword>
<dbReference type="InterPro" id="IPR018192">
    <property type="entry name" value="Ribosomal_uS5_N_CS"/>
</dbReference>
<feature type="compositionally biased region" description="Low complexity" evidence="12">
    <location>
        <begin position="1337"/>
        <end position="1348"/>
    </location>
</feature>
<protein>
    <recommendedName>
        <fullName evidence="7">Small ribosomal subunit protein uS5</fullName>
    </recommendedName>
    <alternativeName>
        <fullName evidence="8">40S ribosomal protein S2</fullName>
    </alternativeName>
</protein>
<dbReference type="InterPro" id="IPR020568">
    <property type="entry name" value="Ribosomal_Su5_D2-typ_SF"/>
</dbReference>
<dbReference type="InterPro" id="IPR000851">
    <property type="entry name" value="Ribosomal_uS5"/>
</dbReference>
<keyword evidence="5 10" id="KW-0689">Ribosomal protein</keyword>
<feature type="compositionally biased region" description="Low complexity" evidence="12">
    <location>
        <begin position="1422"/>
        <end position="1445"/>
    </location>
</feature>
<feature type="compositionally biased region" description="Basic and acidic residues" evidence="12">
    <location>
        <begin position="446"/>
        <end position="467"/>
    </location>
</feature>
<dbReference type="Pfam" id="PF00333">
    <property type="entry name" value="Ribosomal_S5"/>
    <property type="match status" value="1"/>
</dbReference>
<dbReference type="GO" id="GO:0022627">
    <property type="term" value="C:cytosolic small ribosomal subunit"/>
    <property type="evidence" value="ECO:0007669"/>
    <property type="project" value="TreeGrafter"/>
</dbReference>
<evidence type="ECO:0000256" key="7">
    <source>
        <dbReference type="ARBA" id="ARBA00035255"/>
    </source>
</evidence>
<feature type="region of interest" description="Disordered" evidence="12">
    <location>
        <begin position="55"/>
        <end position="80"/>
    </location>
</feature>
<dbReference type="Gene3D" id="3.30.40.10">
    <property type="entry name" value="Zinc/RING finger domain, C3HC4 (zinc finger)"/>
    <property type="match status" value="1"/>
</dbReference>
<comment type="caution">
    <text evidence="15">The sequence shown here is derived from an EMBL/GenBank/DDBJ whole genome shotgun (WGS) entry which is preliminary data.</text>
</comment>
<feature type="compositionally biased region" description="Basic and acidic residues" evidence="12">
    <location>
        <begin position="1451"/>
        <end position="1462"/>
    </location>
</feature>
<feature type="region of interest" description="Disordered" evidence="12">
    <location>
        <begin position="111"/>
        <end position="208"/>
    </location>
</feature>
<feature type="compositionally biased region" description="Basic and acidic residues" evidence="12">
    <location>
        <begin position="259"/>
        <end position="269"/>
    </location>
</feature>
<evidence type="ECO:0000256" key="6">
    <source>
        <dbReference type="ARBA" id="ARBA00023274"/>
    </source>
</evidence>
<feature type="compositionally biased region" description="Low complexity" evidence="12">
    <location>
        <begin position="353"/>
        <end position="366"/>
    </location>
</feature>
<proteinExistence type="inferred from homology"/>
<dbReference type="EMBL" id="JAAAUQ010000139">
    <property type="protein sequence ID" value="KAF9154038.1"/>
    <property type="molecule type" value="Genomic_DNA"/>
</dbReference>
<evidence type="ECO:0000259" key="13">
    <source>
        <dbReference type="PROSITE" id="PS50178"/>
    </source>
</evidence>
<evidence type="ECO:0000256" key="12">
    <source>
        <dbReference type="SAM" id="MobiDB-lite"/>
    </source>
</evidence>
<organism evidence="15 16">
    <name type="scientific">Linnemannia schmuckeri</name>
    <dbReference type="NCBI Taxonomy" id="64567"/>
    <lineage>
        <taxon>Eukaryota</taxon>
        <taxon>Fungi</taxon>
        <taxon>Fungi incertae sedis</taxon>
        <taxon>Mucoromycota</taxon>
        <taxon>Mortierellomycotina</taxon>
        <taxon>Mortierellomycetes</taxon>
        <taxon>Mortierellales</taxon>
        <taxon>Mortierellaceae</taxon>
        <taxon>Linnemannia</taxon>
    </lineage>
</organism>
<feature type="compositionally biased region" description="Low complexity" evidence="12">
    <location>
        <begin position="1233"/>
        <end position="1246"/>
    </location>
</feature>
<evidence type="ECO:0000256" key="9">
    <source>
        <dbReference type="PROSITE-ProRule" id="PRU00091"/>
    </source>
</evidence>
<keyword evidence="2" id="KW-0479">Metal-binding</keyword>
<keyword evidence="6 10" id="KW-0687">Ribonucleoprotein</keyword>
<dbReference type="InterPro" id="IPR005324">
    <property type="entry name" value="Ribosomal_uS5_C"/>
</dbReference>
<dbReference type="PANTHER" id="PTHR13718:SF4">
    <property type="entry name" value="40S RIBOSOMAL PROTEIN S2"/>
    <property type="match status" value="1"/>
</dbReference>
<feature type="region of interest" description="Disordered" evidence="12">
    <location>
        <begin position="1146"/>
        <end position="1170"/>
    </location>
</feature>
<dbReference type="NCBIfam" id="TIGR01020">
    <property type="entry name" value="uS5_euk_arch"/>
    <property type="match status" value="1"/>
</dbReference>
<feature type="compositionally biased region" description="Low complexity" evidence="12">
    <location>
        <begin position="55"/>
        <end position="67"/>
    </location>
</feature>
<feature type="region of interest" description="Disordered" evidence="12">
    <location>
        <begin position="240"/>
        <end position="382"/>
    </location>
</feature>
<feature type="compositionally biased region" description="Low complexity" evidence="12">
    <location>
        <begin position="820"/>
        <end position="843"/>
    </location>
</feature>
<dbReference type="GO" id="GO:0003735">
    <property type="term" value="F:structural constituent of ribosome"/>
    <property type="evidence" value="ECO:0007669"/>
    <property type="project" value="UniProtKB-UniRule"/>
</dbReference>
<feature type="region of interest" description="Disordered" evidence="12">
    <location>
        <begin position="1397"/>
        <end position="1464"/>
    </location>
</feature>
<feature type="domain" description="S5 DRBM" evidence="14">
    <location>
        <begin position="1620"/>
        <end position="1683"/>
    </location>
</feature>
<feature type="region of interest" description="Disordered" evidence="12">
    <location>
        <begin position="1233"/>
        <end position="1253"/>
    </location>
</feature>
<feature type="compositionally biased region" description="Low complexity" evidence="12">
    <location>
        <begin position="124"/>
        <end position="142"/>
    </location>
</feature>
<dbReference type="SUPFAM" id="SSF54768">
    <property type="entry name" value="dsRNA-binding domain-like"/>
    <property type="match status" value="1"/>
</dbReference>
<feature type="compositionally biased region" description="Polar residues" evidence="12">
    <location>
        <begin position="729"/>
        <end position="751"/>
    </location>
</feature>
<feature type="compositionally biased region" description="Low complexity" evidence="12">
    <location>
        <begin position="492"/>
        <end position="540"/>
    </location>
</feature>
<evidence type="ECO:0000259" key="14">
    <source>
        <dbReference type="PROSITE" id="PS50881"/>
    </source>
</evidence>
<dbReference type="GO" id="GO:0008270">
    <property type="term" value="F:zinc ion binding"/>
    <property type="evidence" value="ECO:0007669"/>
    <property type="project" value="UniProtKB-KW"/>
</dbReference>
<feature type="region of interest" description="Disordered" evidence="12">
    <location>
        <begin position="699"/>
        <end position="751"/>
    </location>
</feature>
<gene>
    <name evidence="15" type="primary">RPS2</name>
    <name evidence="15" type="ORF">BG015_002041</name>
</gene>
<dbReference type="InterPro" id="IPR000306">
    <property type="entry name" value="Znf_FYVE"/>
</dbReference>
<comment type="similarity">
    <text evidence="1 11">Belongs to the universal ribosomal protein uS5 family.</text>
</comment>
<dbReference type="InterPro" id="IPR017455">
    <property type="entry name" value="Znf_FYVE-rel"/>
</dbReference>
<dbReference type="InterPro" id="IPR014721">
    <property type="entry name" value="Ribsml_uS5_D2-typ_fold_subgr"/>
</dbReference>